<sequence>MRALGPVHAAGAPFALRSFLLSLILFLGEGLHWDCKRAGDGGDGGESHQEAFHGLWFLHAGSPAA</sequence>
<protein>
    <submittedName>
        <fullName evidence="1">Uncharacterized protein</fullName>
    </submittedName>
</protein>
<proteinExistence type="predicted"/>
<reference evidence="1 2" key="1">
    <citation type="submission" date="2014-12" db="EMBL/GenBank/DDBJ databases">
        <title>Genome sequencing of Brevundimonas nasdae TPW30.</title>
        <authorList>
            <person name="Tan P.W."/>
            <person name="Chan K.-G."/>
        </authorList>
    </citation>
    <scope>NUCLEOTIDE SEQUENCE [LARGE SCALE GENOMIC DNA]</scope>
    <source>
        <strain evidence="1 2">TPW30</strain>
    </source>
</reference>
<evidence type="ECO:0000313" key="1">
    <source>
        <dbReference type="EMBL" id="KIC55966.1"/>
    </source>
</evidence>
<comment type="caution">
    <text evidence="1">The sequence shown here is derived from an EMBL/GenBank/DDBJ whole genome shotgun (WGS) entry which is preliminary data.</text>
</comment>
<dbReference type="Proteomes" id="UP000031166">
    <property type="component" value="Unassembled WGS sequence"/>
</dbReference>
<accession>A0A0B4CNF3</accession>
<dbReference type="AlphaFoldDB" id="A0A0B4CNF3"/>
<evidence type="ECO:0000313" key="2">
    <source>
        <dbReference type="Proteomes" id="UP000031166"/>
    </source>
</evidence>
<organism evidence="1 2">
    <name type="scientific">Brevundimonas nasdae</name>
    <dbReference type="NCBI Taxonomy" id="172043"/>
    <lineage>
        <taxon>Bacteria</taxon>
        <taxon>Pseudomonadati</taxon>
        <taxon>Pseudomonadota</taxon>
        <taxon>Alphaproteobacteria</taxon>
        <taxon>Caulobacterales</taxon>
        <taxon>Caulobacteraceae</taxon>
        <taxon>Brevundimonas</taxon>
    </lineage>
</organism>
<name>A0A0B4CNF3_9CAUL</name>
<dbReference type="EMBL" id="JWSY01000027">
    <property type="protein sequence ID" value="KIC55966.1"/>
    <property type="molecule type" value="Genomic_DNA"/>
</dbReference>
<gene>
    <name evidence="1" type="ORF">RM53_14110</name>
</gene>